<organism evidence="1 2">
    <name type="scientific">Xylanibacter ruminicola</name>
    <name type="common">Prevotella ruminicola</name>
    <dbReference type="NCBI Taxonomy" id="839"/>
    <lineage>
        <taxon>Bacteria</taxon>
        <taxon>Pseudomonadati</taxon>
        <taxon>Bacteroidota</taxon>
        <taxon>Bacteroidia</taxon>
        <taxon>Bacteroidales</taxon>
        <taxon>Prevotellaceae</taxon>
        <taxon>Xylanibacter</taxon>
    </lineage>
</organism>
<comment type="caution">
    <text evidence="1">The sequence shown here is derived from an EMBL/GenBank/DDBJ whole genome shotgun (WGS) entry which is preliminary data.</text>
</comment>
<accession>A0A9D5P5K2</accession>
<name>A0A9D5P5K2_XYLRU</name>
<gene>
    <name evidence="1" type="ORF">E7101_09700</name>
</gene>
<protein>
    <submittedName>
        <fullName evidence="1">AbrB/MazE/SpoVT family DNA-binding domain-containing protein</fullName>
    </submittedName>
</protein>
<proteinExistence type="predicted"/>
<evidence type="ECO:0000313" key="1">
    <source>
        <dbReference type="EMBL" id="MBE6271209.1"/>
    </source>
</evidence>
<sequence length="81" mass="9334">MTAIELREELFREMNPLLDSEVAMKKIISYVKELVVAQNKKSTVAPRKGWAAAAKKAHADGEDKLMIADVFEDERLEDWQW</sequence>
<reference evidence="1" key="1">
    <citation type="submission" date="2019-04" db="EMBL/GenBank/DDBJ databases">
        <title>Evolution of Biomass-Degrading Anaerobic Consortia Revealed by Metagenomics.</title>
        <authorList>
            <person name="Peng X."/>
        </authorList>
    </citation>
    <scope>NUCLEOTIDE SEQUENCE</scope>
    <source>
        <strain evidence="1">SIG140</strain>
    </source>
</reference>
<keyword evidence="1" id="KW-0238">DNA-binding</keyword>
<evidence type="ECO:0000313" key="2">
    <source>
        <dbReference type="Proteomes" id="UP000806522"/>
    </source>
</evidence>
<dbReference type="AlphaFoldDB" id="A0A9D5P5K2"/>
<dbReference type="Proteomes" id="UP000806522">
    <property type="component" value="Unassembled WGS sequence"/>
</dbReference>
<dbReference type="EMBL" id="SUYC01000010">
    <property type="protein sequence ID" value="MBE6271209.1"/>
    <property type="molecule type" value="Genomic_DNA"/>
</dbReference>
<dbReference type="GO" id="GO:0003677">
    <property type="term" value="F:DNA binding"/>
    <property type="evidence" value="ECO:0007669"/>
    <property type="project" value="UniProtKB-KW"/>
</dbReference>